<protein>
    <submittedName>
        <fullName evidence="1">Rna-directed dna polymerase from mobile element jockey-like</fullName>
    </submittedName>
</protein>
<dbReference type="AlphaFoldDB" id="A0A2I0UDQ7"/>
<dbReference type="GO" id="GO:0003964">
    <property type="term" value="F:RNA-directed DNA polymerase activity"/>
    <property type="evidence" value="ECO:0007669"/>
    <property type="project" value="UniProtKB-KW"/>
</dbReference>
<proteinExistence type="predicted"/>
<reference evidence="2" key="2">
    <citation type="submission" date="2017-12" db="EMBL/GenBank/DDBJ databases">
        <title>Genome sequence of the Bar-tailed Godwit (Limosa lapponica baueri).</title>
        <authorList>
            <person name="Lima N.C.B."/>
            <person name="Parody-Merino A.M."/>
            <person name="Battley P.F."/>
            <person name="Fidler A.E."/>
            <person name="Prosdocimi F."/>
        </authorList>
    </citation>
    <scope>NUCLEOTIDE SEQUENCE [LARGE SCALE GENOMIC DNA]</scope>
</reference>
<dbReference type="Proteomes" id="UP000233556">
    <property type="component" value="Unassembled WGS sequence"/>
</dbReference>
<keyword evidence="1" id="KW-0548">Nucleotidyltransferase</keyword>
<dbReference type="EMBL" id="KZ505846">
    <property type="protein sequence ID" value="PKU44170.1"/>
    <property type="molecule type" value="Genomic_DNA"/>
</dbReference>
<keyword evidence="1" id="KW-0695">RNA-directed DNA polymerase</keyword>
<name>A0A2I0UDQ7_LIMLA</name>
<dbReference type="PANTHER" id="PTHR33332">
    <property type="entry name" value="REVERSE TRANSCRIPTASE DOMAIN-CONTAINING PROTEIN"/>
    <property type="match status" value="1"/>
</dbReference>
<gene>
    <name evidence="1" type="ORF">llap_5539</name>
</gene>
<organism evidence="1 2">
    <name type="scientific">Limosa lapponica baueri</name>
    <dbReference type="NCBI Taxonomy" id="1758121"/>
    <lineage>
        <taxon>Eukaryota</taxon>
        <taxon>Metazoa</taxon>
        <taxon>Chordata</taxon>
        <taxon>Craniata</taxon>
        <taxon>Vertebrata</taxon>
        <taxon>Euteleostomi</taxon>
        <taxon>Archelosauria</taxon>
        <taxon>Archosauria</taxon>
        <taxon>Dinosauria</taxon>
        <taxon>Saurischia</taxon>
        <taxon>Theropoda</taxon>
        <taxon>Coelurosauria</taxon>
        <taxon>Aves</taxon>
        <taxon>Neognathae</taxon>
        <taxon>Neoaves</taxon>
        <taxon>Charadriiformes</taxon>
        <taxon>Scolopacidae</taxon>
        <taxon>Limosa</taxon>
    </lineage>
</organism>
<keyword evidence="2" id="KW-1185">Reference proteome</keyword>
<reference evidence="2" key="1">
    <citation type="submission" date="2017-11" db="EMBL/GenBank/DDBJ databases">
        <authorList>
            <person name="Lima N.C."/>
            <person name="Parody-Merino A.M."/>
            <person name="Battley P.F."/>
            <person name="Fidler A.E."/>
            <person name="Prosdocimi F."/>
        </authorList>
    </citation>
    <scope>NUCLEOTIDE SEQUENCE [LARGE SCALE GENOMIC DNA]</scope>
</reference>
<dbReference type="OrthoDB" id="1418194at2759"/>
<accession>A0A2I0UDQ7</accession>
<keyword evidence="1" id="KW-0808">Transferase</keyword>
<evidence type="ECO:0000313" key="2">
    <source>
        <dbReference type="Proteomes" id="UP000233556"/>
    </source>
</evidence>
<sequence length="190" mass="21330">MTNLISFYNKVTLLVDEGKAVDVLYLDFSKALDTVSHSILLEKLTAHGLDRHTLCWGLVLGTVLFNDLHEGIKCSHSKFADDTQLDGSVDLLEGGKALQRDLDRLDRCAKANCMRFNKAKCRVLHLGHNNPMQPYRLGEKWLERCPAEKDMEVLVDSWLNVSWQCVQVAKKANSRLACLGNSVARFTVLG</sequence>
<evidence type="ECO:0000313" key="1">
    <source>
        <dbReference type="EMBL" id="PKU44170.1"/>
    </source>
</evidence>